<dbReference type="PROSITE" id="PS50110">
    <property type="entry name" value="RESPONSE_REGULATORY"/>
    <property type="match status" value="1"/>
</dbReference>
<feature type="compositionally biased region" description="Low complexity" evidence="9">
    <location>
        <begin position="119"/>
        <end position="138"/>
    </location>
</feature>
<name>A0AAE1VXL1_9SOLA</name>
<dbReference type="Gene3D" id="3.40.50.2300">
    <property type="match status" value="1"/>
</dbReference>
<sequence length="324" mass="35900">MGMAAADLQFHVLAVDDSLIDRKLIERLFKISSCQVTTVESGSKALEFLGLQQEHDEQNNPNQPCVSPSNQQEVEVNLIITDYCMPGMTGYDLLKKIKLPPPPPPELRSQAPANPSLPHPFLLLLPPFSSPTAPASSPEQSQTTPNSPSVPNNIQEIRNGVVWFVEEDEDNQRSWSGGEDSGSGSVDWRRESGVGGLVESSSLRNIPVVIMSSENVPSRISRCLEEGAEEFFLKPVRLSDVNKLRPHMKKTKCKSHKQVEPEIIVTEENQESIEIAHVVPSQTESDTVQQQQSQANSNNKRKAMEENLSPDRTRPRFSSLTTAL</sequence>
<evidence type="ECO:0000256" key="6">
    <source>
        <dbReference type="ARBA" id="ARBA00038244"/>
    </source>
</evidence>
<proteinExistence type="inferred from homology"/>
<evidence type="ECO:0000256" key="3">
    <source>
        <dbReference type="ARBA" id="ARBA00023012"/>
    </source>
</evidence>
<reference evidence="11" key="1">
    <citation type="submission" date="2023-12" db="EMBL/GenBank/DDBJ databases">
        <title>Genome assembly of Anisodus tanguticus.</title>
        <authorList>
            <person name="Wang Y.-J."/>
        </authorList>
    </citation>
    <scope>NUCLEOTIDE SEQUENCE</scope>
    <source>
        <strain evidence="11">KB-2021</strain>
        <tissue evidence="11">Leaf</tissue>
    </source>
</reference>
<dbReference type="InterPro" id="IPR011006">
    <property type="entry name" value="CheY-like_superfamily"/>
</dbReference>
<dbReference type="InterPro" id="IPR001789">
    <property type="entry name" value="Sig_transdc_resp-reg_receiver"/>
</dbReference>
<gene>
    <name evidence="11" type="ORF">RND71_004276</name>
</gene>
<comment type="caution">
    <text evidence="11">The sequence shown here is derived from an EMBL/GenBank/DDBJ whole genome shotgun (WGS) entry which is preliminary data.</text>
</comment>
<feature type="compositionally biased region" description="Low complexity" evidence="9">
    <location>
        <begin position="174"/>
        <end position="185"/>
    </location>
</feature>
<feature type="region of interest" description="Disordered" evidence="9">
    <location>
        <begin position="280"/>
        <end position="324"/>
    </location>
</feature>
<dbReference type="GO" id="GO:0000160">
    <property type="term" value="P:phosphorelay signal transduction system"/>
    <property type="evidence" value="ECO:0007669"/>
    <property type="project" value="UniProtKB-KW"/>
</dbReference>
<dbReference type="Proteomes" id="UP001291623">
    <property type="component" value="Unassembled WGS sequence"/>
</dbReference>
<keyword evidence="5" id="KW-0804">Transcription</keyword>
<dbReference type="SUPFAM" id="SSF52172">
    <property type="entry name" value="CheY-like"/>
    <property type="match status" value="2"/>
</dbReference>
<feature type="compositionally biased region" description="Polar residues" evidence="9">
    <location>
        <begin position="139"/>
        <end position="153"/>
    </location>
</feature>
<evidence type="ECO:0000313" key="11">
    <source>
        <dbReference type="EMBL" id="KAK4377980.1"/>
    </source>
</evidence>
<dbReference type="InterPro" id="IPR045279">
    <property type="entry name" value="ARR-like"/>
</dbReference>
<keyword evidence="12" id="KW-1185">Reference proteome</keyword>
<feature type="region of interest" description="Disordered" evidence="9">
    <location>
        <begin position="96"/>
        <end position="153"/>
    </location>
</feature>
<dbReference type="GO" id="GO:0009736">
    <property type="term" value="P:cytokinin-activated signaling pathway"/>
    <property type="evidence" value="ECO:0007669"/>
    <property type="project" value="UniProtKB-KW"/>
</dbReference>
<evidence type="ECO:0000259" key="10">
    <source>
        <dbReference type="PROSITE" id="PS50110"/>
    </source>
</evidence>
<feature type="region of interest" description="Disordered" evidence="9">
    <location>
        <begin position="169"/>
        <end position="191"/>
    </location>
</feature>
<keyword evidence="2" id="KW-0932">Cytokinin signaling pathway</keyword>
<feature type="compositionally biased region" description="Low complexity" evidence="9">
    <location>
        <begin position="289"/>
        <end position="298"/>
    </location>
</feature>
<comment type="similarity">
    <text evidence="6">Belongs to the ARR family. Type-A subfamily.</text>
</comment>
<dbReference type="AlphaFoldDB" id="A0AAE1VXL1"/>
<evidence type="ECO:0000256" key="5">
    <source>
        <dbReference type="ARBA" id="ARBA00023163"/>
    </source>
</evidence>
<organism evidence="11 12">
    <name type="scientific">Anisodus tanguticus</name>
    <dbReference type="NCBI Taxonomy" id="243964"/>
    <lineage>
        <taxon>Eukaryota</taxon>
        <taxon>Viridiplantae</taxon>
        <taxon>Streptophyta</taxon>
        <taxon>Embryophyta</taxon>
        <taxon>Tracheophyta</taxon>
        <taxon>Spermatophyta</taxon>
        <taxon>Magnoliopsida</taxon>
        <taxon>eudicotyledons</taxon>
        <taxon>Gunneridae</taxon>
        <taxon>Pentapetalae</taxon>
        <taxon>asterids</taxon>
        <taxon>lamiids</taxon>
        <taxon>Solanales</taxon>
        <taxon>Solanaceae</taxon>
        <taxon>Solanoideae</taxon>
        <taxon>Hyoscyameae</taxon>
        <taxon>Anisodus</taxon>
    </lineage>
</organism>
<evidence type="ECO:0000313" key="12">
    <source>
        <dbReference type="Proteomes" id="UP001291623"/>
    </source>
</evidence>
<comment type="function">
    <text evidence="7">Functions as a response regulator involved in His-to-Asp phosphorelay signal transduction system. Phosphorylation of the Asp residue in the receiver domain activates the ability of the protein to promote the transcription of target genes. Type-A response regulators seem to act as negative regulators of the cytokinin signaling.</text>
</comment>
<feature type="compositionally biased region" description="Basic and acidic residues" evidence="9">
    <location>
        <begin position="302"/>
        <end position="314"/>
    </location>
</feature>
<accession>A0AAE1VXL1</accession>
<dbReference type="PANTHER" id="PTHR43874">
    <property type="entry name" value="TWO-COMPONENT RESPONSE REGULATOR"/>
    <property type="match status" value="1"/>
</dbReference>
<dbReference type="SMART" id="SM00448">
    <property type="entry name" value="REC"/>
    <property type="match status" value="1"/>
</dbReference>
<protein>
    <recommendedName>
        <fullName evidence="10">Response regulatory domain-containing protein</fullName>
    </recommendedName>
</protein>
<evidence type="ECO:0000256" key="2">
    <source>
        <dbReference type="ARBA" id="ARBA00022864"/>
    </source>
</evidence>
<evidence type="ECO:0000256" key="4">
    <source>
        <dbReference type="ARBA" id="ARBA00023015"/>
    </source>
</evidence>
<evidence type="ECO:0000256" key="9">
    <source>
        <dbReference type="SAM" id="MobiDB-lite"/>
    </source>
</evidence>
<keyword evidence="4" id="KW-0805">Transcription regulation</keyword>
<dbReference type="EMBL" id="JAVYJV010000002">
    <property type="protein sequence ID" value="KAK4377980.1"/>
    <property type="molecule type" value="Genomic_DNA"/>
</dbReference>
<evidence type="ECO:0000256" key="1">
    <source>
        <dbReference type="ARBA" id="ARBA00022553"/>
    </source>
</evidence>
<evidence type="ECO:0000256" key="7">
    <source>
        <dbReference type="ARBA" id="ARBA00043855"/>
    </source>
</evidence>
<keyword evidence="1 8" id="KW-0597">Phosphoprotein</keyword>
<feature type="domain" description="Response regulatory" evidence="10">
    <location>
        <begin position="11"/>
        <end position="249"/>
    </location>
</feature>
<evidence type="ECO:0000256" key="8">
    <source>
        <dbReference type="PROSITE-ProRule" id="PRU00169"/>
    </source>
</evidence>
<keyword evidence="3" id="KW-0902">Two-component regulatory system</keyword>
<feature type="modified residue" description="4-aspartylphosphate" evidence="8">
    <location>
        <position position="82"/>
    </location>
</feature>
<dbReference type="PANTHER" id="PTHR43874:SF167">
    <property type="entry name" value="TWO-COMPONENT RESPONSE REGULATOR ARR9"/>
    <property type="match status" value="1"/>
</dbReference>